<name>A0A317UWP3_9EURO</name>
<dbReference type="SUPFAM" id="SSF51735">
    <property type="entry name" value="NAD(P)-binding Rossmann-fold domains"/>
    <property type="match status" value="1"/>
</dbReference>
<dbReference type="Proteomes" id="UP000247233">
    <property type="component" value="Unassembled WGS sequence"/>
</dbReference>
<dbReference type="EMBL" id="MSFL01000047">
    <property type="protein sequence ID" value="PWY66105.1"/>
    <property type="molecule type" value="Genomic_DNA"/>
</dbReference>
<sequence length="386" mass="41667">MRAWTYTQSGLPSQTLVLDDEAPAPSPADLGPDELLIAVNYVALNSGFTTLMRSLPAQPYSLPHIYNRQKRLGVPEFEFSGRILAVGSAIPSTRPDLLPSTLVLGCCAAKRVFVQGQGALADRLIAPAAQVIPLPPPYTIPTSPTTQDDETLTPVPAPPARASISLLEASGLSACGCTAIQVLDLTKLVAGDTLFVNGGSTSVGMLIIQVARHVLGETGTIVASGTDASLIRSVGADQVIDYTAQHPLHEYLRAHHADRPFDAIIDCVGVTDLYTHCEPYLAPGKLFVNLGAMTAKPTLWGLVGFVWNQHLLPLWPVRLGGVDRSYRFYSARPDRATLGRVLRLVQGGEVRLVVDSVWEMGDVRMAYERMESKRAKGKVIIRVQEE</sequence>
<dbReference type="PANTHER" id="PTHR43482">
    <property type="entry name" value="PROTEIN AST1-RELATED"/>
    <property type="match status" value="1"/>
</dbReference>
<dbReference type="AlphaFoldDB" id="A0A317UWP3"/>
<evidence type="ECO:0000313" key="3">
    <source>
        <dbReference type="Proteomes" id="UP000247233"/>
    </source>
</evidence>
<dbReference type="GO" id="GO:0016491">
    <property type="term" value="F:oxidoreductase activity"/>
    <property type="evidence" value="ECO:0007669"/>
    <property type="project" value="InterPro"/>
</dbReference>
<accession>A0A317UWP3</accession>
<keyword evidence="3" id="KW-1185">Reference proteome</keyword>
<dbReference type="GeneID" id="37067229"/>
<evidence type="ECO:0000259" key="1">
    <source>
        <dbReference type="SMART" id="SM00829"/>
    </source>
</evidence>
<dbReference type="OrthoDB" id="3509362at2759"/>
<comment type="caution">
    <text evidence="2">The sequence shown here is derived from an EMBL/GenBank/DDBJ whole genome shotgun (WGS) entry which is preliminary data.</text>
</comment>
<dbReference type="VEuPathDB" id="FungiDB:BO70DRAFT_374804"/>
<dbReference type="Gene3D" id="3.90.180.10">
    <property type="entry name" value="Medium-chain alcohol dehydrogenases, catalytic domain"/>
    <property type="match status" value="1"/>
</dbReference>
<dbReference type="InterPro" id="IPR020843">
    <property type="entry name" value="ER"/>
</dbReference>
<dbReference type="InterPro" id="IPR011032">
    <property type="entry name" value="GroES-like_sf"/>
</dbReference>
<dbReference type="CDD" id="cd08267">
    <property type="entry name" value="MDR1"/>
    <property type="match status" value="1"/>
</dbReference>
<dbReference type="Pfam" id="PF13602">
    <property type="entry name" value="ADH_zinc_N_2"/>
    <property type="match status" value="1"/>
</dbReference>
<dbReference type="STRING" id="1448321.A0A317UWP3"/>
<reference evidence="2 3" key="1">
    <citation type="submission" date="2016-12" db="EMBL/GenBank/DDBJ databases">
        <title>The genomes of Aspergillus section Nigri reveals drivers in fungal speciation.</title>
        <authorList>
            <consortium name="DOE Joint Genome Institute"/>
            <person name="Vesth T.C."/>
            <person name="Nybo J."/>
            <person name="Theobald S."/>
            <person name="Brandl J."/>
            <person name="Frisvad J.C."/>
            <person name="Nielsen K.F."/>
            <person name="Lyhne E.K."/>
            <person name="Kogle M.E."/>
            <person name="Kuo A."/>
            <person name="Riley R."/>
            <person name="Clum A."/>
            <person name="Nolan M."/>
            <person name="Lipzen A."/>
            <person name="Salamov A."/>
            <person name="Henrissat B."/>
            <person name="Wiebenga A."/>
            <person name="De Vries R.P."/>
            <person name="Grigoriev I.V."/>
            <person name="Mortensen U.H."/>
            <person name="Andersen M.R."/>
            <person name="Baker S.E."/>
        </authorList>
    </citation>
    <scope>NUCLEOTIDE SEQUENCE [LARGE SCALE GENOMIC DNA]</scope>
    <source>
        <strain evidence="2 3">CBS 117.55</strain>
    </source>
</reference>
<feature type="domain" description="Enoyl reductase (ER)" evidence="1">
    <location>
        <begin position="10"/>
        <end position="381"/>
    </location>
</feature>
<organism evidence="2 3">
    <name type="scientific">Aspergillus heteromorphus CBS 117.55</name>
    <dbReference type="NCBI Taxonomy" id="1448321"/>
    <lineage>
        <taxon>Eukaryota</taxon>
        <taxon>Fungi</taxon>
        <taxon>Dikarya</taxon>
        <taxon>Ascomycota</taxon>
        <taxon>Pezizomycotina</taxon>
        <taxon>Eurotiomycetes</taxon>
        <taxon>Eurotiomycetidae</taxon>
        <taxon>Eurotiales</taxon>
        <taxon>Aspergillaceae</taxon>
        <taxon>Aspergillus</taxon>
        <taxon>Aspergillus subgen. Circumdati</taxon>
    </lineage>
</organism>
<dbReference type="InterPro" id="IPR052585">
    <property type="entry name" value="Lipid_raft_assoc_Zn_ADH"/>
</dbReference>
<dbReference type="SMART" id="SM00829">
    <property type="entry name" value="PKS_ER"/>
    <property type="match status" value="1"/>
</dbReference>
<dbReference type="RefSeq" id="XP_025394744.1">
    <property type="nucleotide sequence ID" value="XM_025544992.1"/>
</dbReference>
<dbReference type="Gene3D" id="3.40.50.720">
    <property type="entry name" value="NAD(P)-binding Rossmann-like Domain"/>
    <property type="match status" value="1"/>
</dbReference>
<evidence type="ECO:0000313" key="2">
    <source>
        <dbReference type="EMBL" id="PWY66105.1"/>
    </source>
</evidence>
<gene>
    <name evidence="2" type="ORF">BO70DRAFT_374804</name>
</gene>
<protein>
    <submittedName>
        <fullName evidence="2">NAD(P)-binding protein</fullName>
    </submittedName>
</protein>
<dbReference type="PANTHER" id="PTHR43482:SF1">
    <property type="entry name" value="PROTEIN AST1-RELATED"/>
    <property type="match status" value="1"/>
</dbReference>
<dbReference type="InterPro" id="IPR036291">
    <property type="entry name" value="NAD(P)-bd_dom_sf"/>
</dbReference>
<dbReference type="SUPFAM" id="SSF50129">
    <property type="entry name" value="GroES-like"/>
    <property type="match status" value="1"/>
</dbReference>
<proteinExistence type="predicted"/>